<feature type="domain" description="Zn(2)-C6 fungal-type" evidence="8">
    <location>
        <begin position="13"/>
        <end position="44"/>
    </location>
</feature>
<dbReference type="SUPFAM" id="SSF57701">
    <property type="entry name" value="Zn2/Cys6 DNA-binding domain"/>
    <property type="match status" value="1"/>
</dbReference>
<proteinExistence type="predicted"/>
<sequence length="734" mass="80436">MEPLRKRRRPAVSCSQCRSRKVKCNRENPCSNCEKLSNNTVCDYTDVHAQARTAHRTAISNVGPDAQSQTAATRKQPGASRVSAPPPSTRPGASPAFSSASTAASPVVATAAFTGLGDAFYVHYEQESVESLGAGAPLSQSIPRFVAHKTRLFGQSHWVSPCITLFRDLIHLMGRSVNTLAYAEIERCKSLARLIKARRSPPWPTAPTRELPSRDVADVLVDRYFQTTETLYRVLHIPSFRKSYSALREQQPGVREQQADMGFIIQVKLVLAIGATTYDDDFSLRTMAIGWVHEALTWNSSPVDAKSRLTIQGIQNHILLLIAQDLVGVGRSMVWPSTGALVRTAMHMGLHRDPSRLQPSATLFAAEMRRRLWNTILELVVQSSLGVGGAPLLSLSEFDTLPPSNYCDDDLCLTFEKPPSSQPLTTLTETTVAIAFRQTLPVRLSIACHLNSLSSPSPTAPYCTTLDLDEALRSAYLGISQGLRMHGPSFGVLYLDLLVHRYLAALHVPFLASALSLDPARAGANTNNGDNANNCNRSKFLFSRNSALSATLRVWAASTASSSPLFTRFVTNGTTFLRASSAQAIFVIAAELRAQLLAELSSLVPTPVIVRPDLAKVLEEAEDWALRCINAGETNVKGYLFVCLIRAQIEAMRARLAEDEVPGVLSRVIEEAGAECVRRLEQILGSLPQSTQEGDDKRRREWESPNTPSGDNEIDWLGSFFSFEDAELLSCDPF</sequence>
<dbReference type="SMART" id="SM00066">
    <property type="entry name" value="GAL4"/>
    <property type="match status" value="1"/>
</dbReference>
<name>A0AA40BWI6_9PEZI</name>
<comment type="caution">
    <text evidence="9">The sequence shown here is derived from an EMBL/GenBank/DDBJ whole genome shotgun (WGS) entry which is preliminary data.</text>
</comment>
<dbReference type="GO" id="GO:0008270">
    <property type="term" value="F:zinc ion binding"/>
    <property type="evidence" value="ECO:0007669"/>
    <property type="project" value="InterPro"/>
</dbReference>
<dbReference type="InterPro" id="IPR036864">
    <property type="entry name" value="Zn2-C6_fun-type_DNA-bd_sf"/>
</dbReference>
<keyword evidence="10" id="KW-1185">Reference proteome</keyword>
<keyword evidence="4" id="KW-0238">DNA-binding</keyword>
<evidence type="ECO:0000256" key="4">
    <source>
        <dbReference type="ARBA" id="ARBA00023125"/>
    </source>
</evidence>
<dbReference type="AlphaFoldDB" id="A0AA40BWI6"/>
<dbReference type="PANTHER" id="PTHR31944">
    <property type="entry name" value="HEME-RESPONSIVE ZINC FINGER TRANSCRIPTION FACTOR HAP1"/>
    <property type="match status" value="1"/>
</dbReference>
<dbReference type="GO" id="GO:0001228">
    <property type="term" value="F:DNA-binding transcription activator activity, RNA polymerase II-specific"/>
    <property type="evidence" value="ECO:0007669"/>
    <property type="project" value="TreeGrafter"/>
</dbReference>
<keyword evidence="1" id="KW-0479">Metal-binding</keyword>
<evidence type="ECO:0000313" key="9">
    <source>
        <dbReference type="EMBL" id="KAK0616147.1"/>
    </source>
</evidence>
<reference evidence="9" key="1">
    <citation type="submission" date="2023-06" db="EMBL/GenBank/DDBJ databases">
        <title>Genome-scale phylogeny and comparative genomics of the fungal order Sordariales.</title>
        <authorList>
            <consortium name="Lawrence Berkeley National Laboratory"/>
            <person name="Hensen N."/>
            <person name="Bonometti L."/>
            <person name="Westerberg I."/>
            <person name="Brannstrom I.O."/>
            <person name="Guillou S."/>
            <person name="Cros-Aarteil S."/>
            <person name="Calhoun S."/>
            <person name="Haridas S."/>
            <person name="Kuo A."/>
            <person name="Mondo S."/>
            <person name="Pangilinan J."/>
            <person name="Riley R."/>
            <person name="Labutti K."/>
            <person name="Andreopoulos B."/>
            <person name="Lipzen A."/>
            <person name="Chen C."/>
            <person name="Yanf M."/>
            <person name="Daum C."/>
            <person name="Ng V."/>
            <person name="Clum A."/>
            <person name="Steindorff A."/>
            <person name="Ohm R."/>
            <person name="Martin F."/>
            <person name="Silar P."/>
            <person name="Natvig D."/>
            <person name="Lalanne C."/>
            <person name="Gautier V."/>
            <person name="Ament-Velasquez S.L."/>
            <person name="Kruys A."/>
            <person name="Hutchinson M.I."/>
            <person name="Powell A.J."/>
            <person name="Barry K."/>
            <person name="Miller A.N."/>
            <person name="Grigoriev I.V."/>
            <person name="Debuchy R."/>
            <person name="Gladieux P."/>
            <person name="Thoren M.H."/>
            <person name="Johannesson H."/>
        </authorList>
    </citation>
    <scope>NUCLEOTIDE SEQUENCE</scope>
    <source>
        <strain evidence="9">CBS 606.72</strain>
    </source>
</reference>
<evidence type="ECO:0000256" key="1">
    <source>
        <dbReference type="ARBA" id="ARBA00022723"/>
    </source>
</evidence>
<dbReference type="PROSITE" id="PS00463">
    <property type="entry name" value="ZN2_CY6_FUNGAL_1"/>
    <property type="match status" value="1"/>
</dbReference>
<dbReference type="Pfam" id="PF04082">
    <property type="entry name" value="Fungal_trans"/>
    <property type="match status" value="1"/>
</dbReference>
<accession>A0AA40BWI6</accession>
<keyword evidence="2" id="KW-0862">Zinc</keyword>
<protein>
    <recommendedName>
        <fullName evidence="8">Zn(2)-C6 fungal-type domain-containing protein</fullName>
    </recommendedName>
</protein>
<dbReference type="SMART" id="SM00906">
    <property type="entry name" value="Fungal_trans"/>
    <property type="match status" value="1"/>
</dbReference>
<dbReference type="Pfam" id="PF00172">
    <property type="entry name" value="Zn_clus"/>
    <property type="match status" value="1"/>
</dbReference>
<dbReference type="InterPro" id="IPR007219">
    <property type="entry name" value="XnlR_reg_dom"/>
</dbReference>
<evidence type="ECO:0000256" key="3">
    <source>
        <dbReference type="ARBA" id="ARBA00023015"/>
    </source>
</evidence>
<feature type="region of interest" description="Disordered" evidence="7">
    <location>
        <begin position="57"/>
        <end position="99"/>
    </location>
</feature>
<feature type="compositionally biased region" description="Basic and acidic residues" evidence="7">
    <location>
        <begin position="694"/>
        <end position="703"/>
    </location>
</feature>
<feature type="region of interest" description="Disordered" evidence="7">
    <location>
        <begin position="689"/>
        <end position="711"/>
    </location>
</feature>
<evidence type="ECO:0000256" key="7">
    <source>
        <dbReference type="SAM" id="MobiDB-lite"/>
    </source>
</evidence>
<evidence type="ECO:0000256" key="2">
    <source>
        <dbReference type="ARBA" id="ARBA00022833"/>
    </source>
</evidence>
<dbReference type="InterPro" id="IPR001138">
    <property type="entry name" value="Zn2Cys6_DnaBD"/>
</dbReference>
<dbReference type="CDD" id="cd12148">
    <property type="entry name" value="fungal_TF_MHR"/>
    <property type="match status" value="1"/>
</dbReference>
<dbReference type="GO" id="GO:0005634">
    <property type="term" value="C:nucleus"/>
    <property type="evidence" value="ECO:0007669"/>
    <property type="project" value="TreeGrafter"/>
</dbReference>
<dbReference type="PROSITE" id="PS50048">
    <property type="entry name" value="ZN2_CY6_FUNGAL_2"/>
    <property type="match status" value="1"/>
</dbReference>
<dbReference type="InterPro" id="IPR051430">
    <property type="entry name" value="Fungal_TF_Env_Response"/>
</dbReference>
<dbReference type="GO" id="GO:0000978">
    <property type="term" value="F:RNA polymerase II cis-regulatory region sequence-specific DNA binding"/>
    <property type="evidence" value="ECO:0007669"/>
    <property type="project" value="TreeGrafter"/>
</dbReference>
<keyword evidence="5" id="KW-0804">Transcription</keyword>
<organism evidence="9 10">
    <name type="scientific">Immersiella caudata</name>
    <dbReference type="NCBI Taxonomy" id="314043"/>
    <lineage>
        <taxon>Eukaryota</taxon>
        <taxon>Fungi</taxon>
        <taxon>Dikarya</taxon>
        <taxon>Ascomycota</taxon>
        <taxon>Pezizomycotina</taxon>
        <taxon>Sordariomycetes</taxon>
        <taxon>Sordariomycetidae</taxon>
        <taxon>Sordariales</taxon>
        <taxon>Lasiosphaeriaceae</taxon>
        <taxon>Immersiella</taxon>
    </lineage>
</organism>
<dbReference type="Proteomes" id="UP001175000">
    <property type="component" value="Unassembled WGS sequence"/>
</dbReference>
<dbReference type="Gene3D" id="4.10.240.10">
    <property type="entry name" value="Zn(2)-C6 fungal-type DNA-binding domain"/>
    <property type="match status" value="1"/>
</dbReference>
<dbReference type="EMBL" id="JAULSU010000005">
    <property type="protein sequence ID" value="KAK0616147.1"/>
    <property type="molecule type" value="Genomic_DNA"/>
</dbReference>
<keyword evidence="3" id="KW-0805">Transcription regulation</keyword>
<evidence type="ECO:0000313" key="10">
    <source>
        <dbReference type="Proteomes" id="UP001175000"/>
    </source>
</evidence>
<dbReference type="PANTHER" id="PTHR31944:SF131">
    <property type="entry name" value="HEME-RESPONSIVE ZINC FINGER TRANSCRIPTION FACTOR HAP1"/>
    <property type="match status" value="1"/>
</dbReference>
<gene>
    <name evidence="9" type="ORF">B0T14DRAFT_522632</name>
</gene>
<evidence type="ECO:0000256" key="6">
    <source>
        <dbReference type="ARBA" id="ARBA00023242"/>
    </source>
</evidence>
<dbReference type="CDD" id="cd00067">
    <property type="entry name" value="GAL4"/>
    <property type="match status" value="1"/>
</dbReference>
<dbReference type="GO" id="GO:0006351">
    <property type="term" value="P:DNA-templated transcription"/>
    <property type="evidence" value="ECO:0007669"/>
    <property type="project" value="InterPro"/>
</dbReference>
<evidence type="ECO:0000256" key="5">
    <source>
        <dbReference type="ARBA" id="ARBA00023163"/>
    </source>
</evidence>
<evidence type="ECO:0000259" key="8">
    <source>
        <dbReference type="PROSITE" id="PS50048"/>
    </source>
</evidence>
<keyword evidence="6" id="KW-0539">Nucleus</keyword>